<dbReference type="GO" id="GO:0016740">
    <property type="term" value="F:transferase activity"/>
    <property type="evidence" value="ECO:0007669"/>
    <property type="project" value="UniProtKB-KW"/>
</dbReference>
<dbReference type="Pfam" id="PF13480">
    <property type="entry name" value="Acetyltransf_6"/>
    <property type="match status" value="1"/>
</dbReference>
<gene>
    <name evidence="2" type="ORF">BANT918_03301</name>
</gene>
<protein>
    <submittedName>
        <fullName evidence="2">Acetyltransferase involved in cellulose biosynthesis, CelD/BcsL family</fullName>
    </submittedName>
</protein>
<accession>A0A2H1KZN7</accession>
<sequence length="381" mass="42463">MTKMQASLVPLSEVDEGFLQQWRHLVHQCIEPNPFFDPIMTLAASSLPGSTDVELLAVRNGTELCLLMPVLRMKRYRRVPAPALRTWKHDYSSLGNPLLTPNDPVTAVETALLFLREEKIATVLVLESFAVDGAVANAVNSALKRLDLNPTSLLTHTREAVLKHRGTDEVQHGLSSSTVKAQRKKQARLARKLGGDVGLAEVPRGPELDSAIEQFLRAEASGWKGEDGGAMANRPGHADFLRTICQGFAAEGRLQFKLFGTAETPVAYFCNFIAQGRIFGFKMAYDDEYRRFSPGAIAELELLTDFYSQTELTSIDSCRESKFPRHHQLFPDTLTISTLVIPLGIRGRVVARSIPIANAAGRRLREWNDALRKRMSWKKPR</sequence>
<dbReference type="SUPFAM" id="SSF55729">
    <property type="entry name" value="Acyl-CoA N-acyltransferases (Nat)"/>
    <property type="match status" value="1"/>
</dbReference>
<dbReference type="Proteomes" id="UP000234433">
    <property type="component" value="Unassembled WGS sequence"/>
</dbReference>
<dbReference type="AlphaFoldDB" id="A0A2H1KZN7"/>
<dbReference type="InterPro" id="IPR038740">
    <property type="entry name" value="BioF2-like_GNAT_dom"/>
</dbReference>
<dbReference type="OrthoDB" id="4816997at2"/>
<feature type="domain" description="BioF2-like acetyltransferase" evidence="1">
    <location>
        <begin position="183"/>
        <end position="319"/>
    </location>
</feature>
<evidence type="ECO:0000313" key="3">
    <source>
        <dbReference type="Proteomes" id="UP000234433"/>
    </source>
</evidence>
<name>A0A2H1KZN7_9MICO</name>
<dbReference type="EMBL" id="FXZD01000021">
    <property type="protein sequence ID" value="SMY05197.1"/>
    <property type="molecule type" value="Genomic_DNA"/>
</dbReference>
<evidence type="ECO:0000313" key="2">
    <source>
        <dbReference type="EMBL" id="SMY05197.1"/>
    </source>
</evidence>
<reference evidence="2 3" key="1">
    <citation type="submission" date="2017-03" db="EMBL/GenBank/DDBJ databases">
        <authorList>
            <person name="Afonso C.L."/>
            <person name="Miller P.J."/>
            <person name="Scott M.A."/>
            <person name="Spackman E."/>
            <person name="Goraichik I."/>
            <person name="Dimitrov K.M."/>
            <person name="Suarez D.L."/>
            <person name="Swayne D.E."/>
        </authorList>
    </citation>
    <scope>NUCLEOTIDE SEQUENCE [LARGE SCALE GENOMIC DNA]</scope>
    <source>
        <strain evidence="2 3">CNRZ 918</strain>
    </source>
</reference>
<organism evidence="2 3">
    <name type="scientific">Brevibacterium antiquum CNRZ 918</name>
    <dbReference type="NCBI Taxonomy" id="1255637"/>
    <lineage>
        <taxon>Bacteria</taxon>
        <taxon>Bacillati</taxon>
        <taxon>Actinomycetota</taxon>
        <taxon>Actinomycetes</taxon>
        <taxon>Micrococcales</taxon>
        <taxon>Brevibacteriaceae</taxon>
        <taxon>Brevibacterium</taxon>
    </lineage>
</organism>
<evidence type="ECO:0000259" key="1">
    <source>
        <dbReference type="Pfam" id="PF13480"/>
    </source>
</evidence>
<proteinExistence type="predicted"/>
<keyword evidence="2" id="KW-0808">Transferase</keyword>
<dbReference type="InterPro" id="IPR016181">
    <property type="entry name" value="Acyl_CoA_acyltransferase"/>
</dbReference>